<evidence type="ECO:0000256" key="2">
    <source>
        <dbReference type="ARBA" id="ARBA00022679"/>
    </source>
</evidence>
<dbReference type="SUPFAM" id="SSF56672">
    <property type="entry name" value="DNA/RNA polymerases"/>
    <property type="match status" value="1"/>
</dbReference>
<dbReference type="Pfam" id="PF00680">
    <property type="entry name" value="RdRP_1"/>
    <property type="match status" value="1"/>
</dbReference>
<keyword evidence="2" id="KW-0808">Transferase</keyword>
<keyword evidence="1 6" id="KW-0696">RNA-directed RNA polymerase</keyword>
<dbReference type="PROSITE" id="PS50507">
    <property type="entry name" value="RDRP_SSRNA_POS"/>
    <property type="match status" value="1"/>
</dbReference>
<keyword evidence="3" id="KW-0548">Nucleotidyltransferase</keyword>
<dbReference type="EMBL" id="MG887763">
    <property type="protein sequence ID" value="AYP71816.1"/>
    <property type="molecule type" value="Genomic_RNA"/>
</dbReference>
<reference evidence="6" key="1">
    <citation type="journal article" date="2019" name="Virus Res.">
        <title>The mycovirome of a fungal collection from the sea cucumber Holothuria polii.</title>
        <authorList>
            <person name="Nerva L."/>
            <person name="Forgia M."/>
            <person name="Ciuffo M."/>
            <person name="Chitarra W."/>
            <person name="Chiapello M."/>
            <person name="Vallino M."/>
            <person name="Varese G.C."/>
            <person name="Turina M."/>
        </authorList>
    </citation>
    <scope>NUCLEOTIDE SEQUENCE</scope>
    <source>
        <strain evidence="6">MUT1097</strain>
    </source>
</reference>
<evidence type="ECO:0000313" key="6">
    <source>
        <dbReference type="EMBL" id="AYP71816.1"/>
    </source>
</evidence>
<dbReference type="InterPro" id="IPR007094">
    <property type="entry name" value="RNA-dir_pol_PSvirus"/>
</dbReference>
<dbReference type="GO" id="GO:0039694">
    <property type="term" value="P:viral RNA genome replication"/>
    <property type="evidence" value="ECO:0007669"/>
    <property type="project" value="InterPro"/>
</dbReference>
<dbReference type="InterPro" id="IPR043502">
    <property type="entry name" value="DNA/RNA_pol_sf"/>
</dbReference>
<keyword evidence="4" id="KW-0693">Viral RNA replication</keyword>
<dbReference type="GO" id="GO:0003723">
    <property type="term" value="F:RNA binding"/>
    <property type="evidence" value="ECO:0007669"/>
    <property type="project" value="InterPro"/>
</dbReference>
<accession>A0A3G3C4N4</accession>
<evidence type="ECO:0000256" key="1">
    <source>
        <dbReference type="ARBA" id="ARBA00022484"/>
    </source>
</evidence>
<organism evidence="6">
    <name type="scientific">Penicillium brevicompactum partitivirus 1</name>
    <dbReference type="NCBI Taxonomy" id="2485917"/>
    <lineage>
        <taxon>Viruses</taxon>
        <taxon>Riboviria</taxon>
        <taxon>Orthornavirae</taxon>
        <taxon>Pisuviricota</taxon>
        <taxon>Duplopiviricetes</taxon>
        <taxon>Durnavirales</taxon>
        <taxon>Partitiviridae</taxon>
    </lineage>
</organism>
<evidence type="ECO:0000256" key="4">
    <source>
        <dbReference type="ARBA" id="ARBA00022953"/>
    </source>
</evidence>
<evidence type="ECO:0000256" key="3">
    <source>
        <dbReference type="ARBA" id="ARBA00022695"/>
    </source>
</evidence>
<feature type="domain" description="RdRp catalytic" evidence="5">
    <location>
        <begin position="274"/>
        <end position="404"/>
    </location>
</feature>
<protein>
    <submittedName>
        <fullName evidence="6">RNA-dependent RNA polymerase</fullName>
    </submittedName>
</protein>
<dbReference type="GO" id="GO:0006351">
    <property type="term" value="P:DNA-templated transcription"/>
    <property type="evidence" value="ECO:0007669"/>
    <property type="project" value="InterPro"/>
</dbReference>
<proteinExistence type="predicted"/>
<name>A0A3G3C4N4_9VIRU</name>
<dbReference type="InterPro" id="IPR001205">
    <property type="entry name" value="RNA-dir_pol_C"/>
</dbReference>
<sequence length="539" mass="62052">MEDSPFDPTQLDLALEESHLVDDSLLALSNRTSGASYGVIEKDFSSPGLKEIARYGGYSVYNGQSNTDAWVRTTLKEFDRQVYDDIYGYTRRPTGTVGMYGSLLKFSEDKNTFSSLSRDQRKSMIGAIGRAKKAFKLPYKREPLDWHEVGPHFRRDTSAGVTFPGCKKGDVMEEIYHEARWLGHRMKQDGRAKFNPTKVKFPPCLAGQRGGMSDASDPKTRLVWIYPAEMLAIEGFYAPEMYHAYMQDPLSPMLNGKSSQRLYTEWTVGLRDGEMLYGLDFSGFDTKVPAWLIRVAFDILRQNIHWDTFQGEKVSKRDAQKWRNVWDGMVWYFINTPILMPDGRMFRKYRGVPSGSWFTQMIDSVVNYILVDYLTDCQQCEIRALKVLGDDSAFRSCDPFSLERASRDAECVGMVLHPEKCDATKDPTQFKLLGTTYQGGRPHRETNEWFKLALYPESVVSGLSVSLSRLIGLWIGGAMFDDKFCRFMEYYQTCFECPLEGWFSKDQRRWLQVVYGGKAPRGWTTKRSLFWRSIFYIYG</sequence>
<dbReference type="GO" id="GO:0003968">
    <property type="term" value="F:RNA-directed RNA polymerase activity"/>
    <property type="evidence" value="ECO:0007669"/>
    <property type="project" value="UniProtKB-KW"/>
</dbReference>
<evidence type="ECO:0000259" key="5">
    <source>
        <dbReference type="PROSITE" id="PS50507"/>
    </source>
</evidence>